<reference evidence="3 4" key="1">
    <citation type="submission" date="2019-02" db="EMBL/GenBank/DDBJ databases">
        <title>Genome sequence of the sea-ice species Brumimicrobium glaciale.</title>
        <authorList>
            <person name="Bowman J.P."/>
        </authorList>
    </citation>
    <scope>NUCLEOTIDE SEQUENCE [LARGE SCALE GENOMIC DNA]</scope>
    <source>
        <strain evidence="3 4">IC156</strain>
    </source>
</reference>
<gene>
    <name evidence="3" type="ORF">ERX46_11645</name>
</gene>
<comment type="caution">
    <text evidence="3">The sequence shown here is derived from an EMBL/GenBank/DDBJ whole genome shotgun (WGS) entry which is preliminary data.</text>
</comment>
<protein>
    <submittedName>
        <fullName evidence="3">T9SS type A sorting domain-containing protein</fullName>
    </submittedName>
</protein>
<sequence length="353" mass="40388">MKLLYILSYLIFPFFIFGQFTRNNIPQMGDKGFLFHINTPVDKLENINGQNVTWDYSNLYLAASTPCEIEVMLPEDASYSPYMYDPAFVENTDKYAISIKYTYGGARMTFYNYPQGNAEYCQGFAYQGAFSPNTLGDLVTEFAIQPEKVFEFPFNYGDAIYQPIKGNTGFDWGLEHVASQGKSSSKADGKGTLKLGQNIEFNNVLRHQLIDTINISNNEYNVIYREIYSYYNFTKSKFPLFIYSSVKFGKNNGIWNEVIAVFTSEHKTANVDKNNLETIKIYPNPVKNYLNLEIPFLKVSANIDILDNLGKSVLKSKISNQNSKLDLSKLNSGIYFMKIEINGLDKMMKIIKR</sequence>
<dbReference type="NCBIfam" id="TIGR04183">
    <property type="entry name" value="Por_Secre_tail"/>
    <property type="match status" value="1"/>
</dbReference>
<name>A0A4Q4KJR7_9FLAO</name>
<keyword evidence="4" id="KW-1185">Reference proteome</keyword>
<dbReference type="Pfam" id="PF18962">
    <property type="entry name" value="Por_Secre_tail"/>
    <property type="match status" value="1"/>
</dbReference>
<dbReference type="EMBL" id="SETE01000004">
    <property type="protein sequence ID" value="RYM33583.1"/>
    <property type="molecule type" value="Genomic_DNA"/>
</dbReference>
<evidence type="ECO:0000313" key="3">
    <source>
        <dbReference type="EMBL" id="RYM33583.1"/>
    </source>
</evidence>
<dbReference type="OrthoDB" id="862563at2"/>
<dbReference type="InterPro" id="IPR026444">
    <property type="entry name" value="Secre_tail"/>
</dbReference>
<evidence type="ECO:0000313" key="4">
    <source>
        <dbReference type="Proteomes" id="UP000293952"/>
    </source>
</evidence>
<dbReference type="RefSeq" id="WP_130094043.1">
    <property type="nucleotide sequence ID" value="NZ_SETE01000004.1"/>
</dbReference>
<dbReference type="AlphaFoldDB" id="A0A4Q4KJR7"/>
<dbReference type="Proteomes" id="UP000293952">
    <property type="component" value="Unassembled WGS sequence"/>
</dbReference>
<keyword evidence="1" id="KW-0732">Signal</keyword>
<proteinExistence type="predicted"/>
<feature type="domain" description="Secretion system C-terminal sorting" evidence="2">
    <location>
        <begin position="281"/>
        <end position="351"/>
    </location>
</feature>
<accession>A0A4Q4KJR7</accession>
<evidence type="ECO:0000256" key="1">
    <source>
        <dbReference type="ARBA" id="ARBA00022729"/>
    </source>
</evidence>
<organism evidence="3 4">
    <name type="scientific">Brumimicrobium glaciale</name>
    <dbReference type="NCBI Taxonomy" id="200475"/>
    <lineage>
        <taxon>Bacteria</taxon>
        <taxon>Pseudomonadati</taxon>
        <taxon>Bacteroidota</taxon>
        <taxon>Flavobacteriia</taxon>
        <taxon>Flavobacteriales</taxon>
        <taxon>Crocinitomicaceae</taxon>
        <taxon>Brumimicrobium</taxon>
    </lineage>
</organism>
<evidence type="ECO:0000259" key="2">
    <source>
        <dbReference type="Pfam" id="PF18962"/>
    </source>
</evidence>